<accession>A0A1J5P3P4</accession>
<protein>
    <submittedName>
        <fullName evidence="1">Uncharacterized protein</fullName>
    </submittedName>
</protein>
<evidence type="ECO:0000313" key="1">
    <source>
        <dbReference type="EMBL" id="OIQ65288.1"/>
    </source>
</evidence>
<proteinExistence type="predicted"/>
<organism evidence="1">
    <name type="scientific">mine drainage metagenome</name>
    <dbReference type="NCBI Taxonomy" id="410659"/>
    <lineage>
        <taxon>unclassified sequences</taxon>
        <taxon>metagenomes</taxon>
        <taxon>ecological metagenomes</taxon>
    </lineage>
</organism>
<sequence>MKRVLDAHLLGRQVFQFNHRNRQAVDETHQVRAARLFAALHGELAHHQKVVALRVFKVYQHHPIAPALAINLHLHRHATHQCLVKGAVALDERGVIRLAQLVRHLVQHRTGDLRIQPRQGLTQLALQQHLAIVAALGAVAVRRNVRASAVVPAGVLKPGEGKLFEVVFNHCVYSSALENKSPLSHISNQFHDALDHLVVTLRVPNGLNIQVKQSRLFLLLELDI</sequence>
<comment type="caution">
    <text evidence="1">The sequence shown here is derived from an EMBL/GenBank/DDBJ whole genome shotgun (WGS) entry which is preliminary data.</text>
</comment>
<dbReference type="EMBL" id="MLJW01007455">
    <property type="protein sequence ID" value="OIQ65288.1"/>
    <property type="molecule type" value="Genomic_DNA"/>
</dbReference>
<gene>
    <name evidence="1" type="ORF">GALL_531540</name>
</gene>
<dbReference type="AlphaFoldDB" id="A0A1J5P3P4"/>
<reference evidence="1" key="1">
    <citation type="submission" date="2016-10" db="EMBL/GenBank/DDBJ databases">
        <title>Sequence of Gallionella enrichment culture.</title>
        <authorList>
            <person name="Poehlein A."/>
            <person name="Muehling M."/>
            <person name="Daniel R."/>
        </authorList>
    </citation>
    <scope>NUCLEOTIDE SEQUENCE</scope>
</reference>
<name>A0A1J5P3P4_9ZZZZ</name>